<dbReference type="SUPFAM" id="SSF48403">
    <property type="entry name" value="Ankyrin repeat"/>
    <property type="match status" value="1"/>
</dbReference>
<evidence type="ECO:0000256" key="4">
    <source>
        <dbReference type="SAM" id="SignalP"/>
    </source>
</evidence>
<evidence type="ECO:0000256" key="2">
    <source>
        <dbReference type="ARBA" id="ARBA00023043"/>
    </source>
</evidence>
<dbReference type="Gene3D" id="1.25.40.20">
    <property type="entry name" value="Ankyrin repeat-containing domain"/>
    <property type="match status" value="1"/>
</dbReference>
<protein>
    <submittedName>
        <fullName evidence="5">Uncharacterized protein</fullName>
    </submittedName>
</protein>
<proteinExistence type="predicted"/>
<evidence type="ECO:0000256" key="3">
    <source>
        <dbReference type="PROSITE-ProRule" id="PRU00023"/>
    </source>
</evidence>
<evidence type="ECO:0000313" key="6">
    <source>
        <dbReference type="Proteomes" id="UP000248536"/>
    </source>
</evidence>
<feature type="repeat" description="ANK" evidence="3">
    <location>
        <begin position="71"/>
        <end position="103"/>
    </location>
</feature>
<dbReference type="EMBL" id="CP030104">
    <property type="protein sequence ID" value="AWX45358.1"/>
    <property type="molecule type" value="Genomic_DNA"/>
</dbReference>
<name>A0A2Z4LVE4_9FLAO</name>
<keyword evidence="1" id="KW-0677">Repeat</keyword>
<feature type="chain" id="PRO_5016459387" evidence="4">
    <location>
        <begin position="22"/>
        <end position="130"/>
    </location>
</feature>
<dbReference type="InterPro" id="IPR002110">
    <property type="entry name" value="Ankyrin_rpt"/>
</dbReference>
<organism evidence="5 6">
    <name type="scientific">Flagellimonas maritima</name>
    <dbReference type="NCBI Taxonomy" id="1383885"/>
    <lineage>
        <taxon>Bacteria</taxon>
        <taxon>Pseudomonadati</taxon>
        <taxon>Bacteroidota</taxon>
        <taxon>Flavobacteriia</taxon>
        <taxon>Flavobacteriales</taxon>
        <taxon>Flavobacteriaceae</taxon>
        <taxon>Flagellimonas</taxon>
    </lineage>
</organism>
<evidence type="ECO:0000256" key="1">
    <source>
        <dbReference type="ARBA" id="ARBA00022737"/>
    </source>
</evidence>
<dbReference type="PROSITE" id="PS50088">
    <property type="entry name" value="ANK_REPEAT"/>
    <property type="match status" value="1"/>
</dbReference>
<dbReference type="PROSITE" id="PS50297">
    <property type="entry name" value="ANK_REP_REGION"/>
    <property type="match status" value="1"/>
</dbReference>
<sequence length="130" mass="14030">MKKTIITAAAAFLVVVTGVCANETATISNGTLESSIVSVELNSFCKAIVQGDTETVKKLIELGEDVNQKSLGMAPIHYAARYNKPEIMEMLISNGADVKKRCDKGYTAKKHAELSNAVEVLEVLKLAMKK</sequence>
<gene>
    <name evidence="5" type="ORF">HME9304_02371</name>
</gene>
<dbReference type="OrthoDB" id="1374157at2"/>
<evidence type="ECO:0000313" key="5">
    <source>
        <dbReference type="EMBL" id="AWX45358.1"/>
    </source>
</evidence>
<dbReference type="SMART" id="SM00248">
    <property type="entry name" value="ANK"/>
    <property type="match status" value="2"/>
</dbReference>
<dbReference type="PANTHER" id="PTHR24171">
    <property type="entry name" value="ANKYRIN REPEAT DOMAIN-CONTAINING PROTEIN 39-RELATED"/>
    <property type="match status" value="1"/>
</dbReference>
<accession>A0A2Z4LVE4</accession>
<keyword evidence="6" id="KW-1185">Reference proteome</keyword>
<reference evidence="5 6" key="1">
    <citation type="submission" date="2018-06" db="EMBL/GenBank/DDBJ databases">
        <title>Spongiibacterium sp. HME9304 Genome sequencing and assembly.</title>
        <authorList>
            <person name="Kang H."/>
            <person name="Kim H."/>
            <person name="Joh K."/>
        </authorList>
    </citation>
    <scope>NUCLEOTIDE SEQUENCE [LARGE SCALE GENOMIC DNA]</scope>
    <source>
        <strain evidence="5 6">HME9304</strain>
    </source>
</reference>
<keyword evidence="4" id="KW-0732">Signal</keyword>
<dbReference type="RefSeq" id="WP_112378758.1">
    <property type="nucleotide sequence ID" value="NZ_CP030104.1"/>
</dbReference>
<feature type="signal peptide" evidence="4">
    <location>
        <begin position="1"/>
        <end position="21"/>
    </location>
</feature>
<dbReference type="AlphaFoldDB" id="A0A2Z4LVE4"/>
<dbReference type="KEGG" id="spon:HME9304_02371"/>
<dbReference type="Proteomes" id="UP000248536">
    <property type="component" value="Chromosome"/>
</dbReference>
<keyword evidence="2 3" id="KW-0040">ANK repeat</keyword>
<dbReference type="InterPro" id="IPR036770">
    <property type="entry name" value="Ankyrin_rpt-contain_sf"/>
</dbReference>
<dbReference type="Pfam" id="PF12796">
    <property type="entry name" value="Ank_2"/>
    <property type="match status" value="1"/>
</dbReference>